<dbReference type="AlphaFoldDB" id="E4X0K8"/>
<dbReference type="EMBL" id="FN653020">
    <property type="protein sequence ID" value="CBY23307.1"/>
    <property type="molecule type" value="Genomic_DNA"/>
</dbReference>
<sequence length="197" mass="21984">MANRMRESPAIGGKVAFATINNFAEIVDEWFPRPPKLVLFVQGGPLANCSAWPRHKLVKKLKLLFFFAAKTQAVVIVSGDRFDIDAQLTRLNSKFKQSVNFLAVLDESEDNRDSNLTHTLLARSPSNVRSCLKTHWSCPNFNVLLAAKNEASLEHLLSKETPMLLNPLETTLSAIAAAVRKKSKRALNSFQALFFTN</sequence>
<keyword evidence="2" id="KW-1185">Reference proteome</keyword>
<protein>
    <submittedName>
        <fullName evidence="1">Uncharacterized protein</fullName>
    </submittedName>
</protein>
<proteinExistence type="predicted"/>
<accession>E4X0K8</accession>
<evidence type="ECO:0000313" key="2">
    <source>
        <dbReference type="Proteomes" id="UP000001307"/>
    </source>
</evidence>
<dbReference type="InParanoid" id="E4X0K8"/>
<name>E4X0K8_OIKDI</name>
<evidence type="ECO:0000313" key="1">
    <source>
        <dbReference type="EMBL" id="CBY23307.1"/>
    </source>
</evidence>
<gene>
    <name evidence="1" type="ORF">GSOID_T00015245001</name>
</gene>
<reference evidence="1" key="1">
    <citation type="journal article" date="2010" name="Science">
        <title>Plasticity of animal genome architecture unmasked by rapid evolution of a pelagic tunicate.</title>
        <authorList>
            <person name="Denoeud F."/>
            <person name="Henriet S."/>
            <person name="Mungpakdee S."/>
            <person name="Aury J.M."/>
            <person name="Da Silva C."/>
            <person name="Brinkmann H."/>
            <person name="Mikhaleva J."/>
            <person name="Olsen L.C."/>
            <person name="Jubin C."/>
            <person name="Canestro C."/>
            <person name="Bouquet J.M."/>
            <person name="Danks G."/>
            <person name="Poulain J."/>
            <person name="Campsteijn C."/>
            <person name="Adamski M."/>
            <person name="Cross I."/>
            <person name="Yadetie F."/>
            <person name="Muffato M."/>
            <person name="Louis A."/>
            <person name="Butcher S."/>
            <person name="Tsagkogeorga G."/>
            <person name="Konrad A."/>
            <person name="Singh S."/>
            <person name="Jensen M.F."/>
            <person name="Cong E.H."/>
            <person name="Eikeseth-Otteraa H."/>
            <person name="Noel B."/>
            <person name="Anthouard V."/>
            <person name="Porcel B.M."/>
            <person name="Kachouri-Lafond R."/>
            <person name="Nishino A."/>
            <person name="Ugolini M."/>
            <person name="Chourrout P."/>
            <person name="Nishida H."/>
            <person name="Aasland R."/>
            <person name="Huzurbazar S."/>
            <person name="Westhof E."/>
            <person name="Delsuc F."/>
            <person name="Lehrach H."/>
            <person name="Reinhardt R."/>
            <person name="Weissenbach J."/>
            <person name="Roy S.W."/>
            <person name="Artiguenave F."/>
            <person name="Postlethwait J.H."/>
            <person name="Manak J.R."/>
            <person name="Thompson E.M."/>
            <person name="Jaillon O."/>
            <person name="Du Pasquier L."/>
            <person name="Boudinot P."/>
            <person name="Liberles D.A."/>
            <person name="Volff J.N."/>
            <person name="Philippe H."/>
            <person name="Lenhard B."/>
            <person name="Roest Crollius H."/>
            <person name="Wincker P."/>
            <person name="Chourrout D."/>
        </authorList>
    </citation>
    <scope>NUCLEOTIDE SEQUENCE [LARGE SCALE GENOMIC DNA]</scope>
</reference>
<organism evidence="1">
    <name type="scientific">Oikopleura dioica</name>
    <name type="common">Tunicate</name>
    <dbReference type="NCBI Taxonomy" id="34765"/>
    <lineage>
        <taxon>Eukaryota</taxon>
        <taxon>Metazoa</taxon>
        <taxon>Chordata</taxon>
        <taxon>Tunicata</taxon>
        <taxon>Appendicularia</taxon>
        <taxon>Copelata</taxon>
        <taxon>Oikopleuridae</taxon>
        <taxon>Oikopleura</taxon>
    </lineage>
</organism>
<dbReference type="Proteomes" id="UP000001307">
    <property type="component" value="Unassembled WGS sequence"/>
</dbReference>